<gene>
    <name evidence="2" type="ORF">Bfra_002300</name>
</gene>
<dbReference type="RefSeq" id="XP_037194850.1">
    <property type="nucleotide sequence ID" value="XM_037332722.1"/>
</dbReference>
<keyword evidence="1" id="KW-0812">Transmembrane</keyword>
<comment type="caution">
    <text evidence="2">The sequence shown here is derived from an EMBL/GenBank/DDBJ whole genome shotgun (WGS) entry which is preliminary data.</text>
</comment>
<reference evidence="2 3" key="1">
    <citation type="journal article" date="2020" name="Phytopathology">
        <title>A high-quality genome resource of Botrytis fragariae, a new and rapidly spreading fungal pathogen causing strawberry gray mold in the U.S.A.</title>
        <authorList>
            <person name="Wu Y."/>
            <person name="Saski C.A."/>
            <person name="Schnabel G."/>
            <person name="Xiao S."/>
            <person name="Hu M."/>
        </authorList>
    </citation>
    <scope>NUCLEOTIDE SEQUENCE [LARGE SCALE GENOMIC DNA]</scope>
    <source>
        <strain evidence="2 3">BVB16</strain>
    </source>
</reference>
<name>A0A8H6AY48_9HELO</name>
<evidence type="ECO:0000313" key="2">
    <source>
        <dbReference type="EMBL" id="KAF5875904.1"/>
    </source>
</evidence>
<dbReference type="AlphaFoldDB" id="A0A8H6AY48"/>
<dbReference type="OrthoDB" id="10463504at2759"/>
<dbReference type="EMBL" id="JABFCT010000004">
    <property type="protein sequence ID" value="KAF5875904.1"/>
    <property type="molecule type" value="Genomic_DNA"/>
</dbReference>
<evidence type="ECO:0000313" key="3">
    <source>
        <dbReference type="Proteomes" id="UP000531561"/>
    </source>
</evidence>
<organism evidence="2 3">
    <name type="scientific">Botrytis fragariae</name>
    <dbReference type="NCBI Taxonomy" id="1964551"/>
    <lineage>
        <taxon>Eukaryota</taxon>
        <taxon>Fungi</taxon>
        <taxon>Dikarya</taxon>
        <taxon>Ascomycota</taxon>
        <taxon>Pezizomycotina</taxon>
        <taxon>Leotiomycetes</taxon>
        <taxon>Helotiales</taxon>
        <taxon>Sclerotiniaceae</taxon>
        <taxon>Botrytis</taxon>
    </lineage>
</organism>
<dbReference type="Proteomes" id="UP000531561">
    <property type="component" value="Unassembled WGS sequence"/>
</dbReference>
<sequence>DILYPEYFSTNLQEQEYHFQRLLFYYCPIIFIKMVQTKLRRDGPIPVHRHTSTAAPNTSSAVSVANSAFVVPPADNVDSVVSIAMEVSFMELLVHWLLTASFATGVWFIWHLLH</sequence>
<dbReference type="GeneID" id="59256414"/>
<evidence type="ECO:0000256" key="1">
    <source>
        <dbReference type="SAM" id="Phobius"/>
    </source>
</evidence>
<protein>
    <submittedName>
        <fullName evidence="2">Uncharacterized protein</fullName>
    </submittedName>
</protein>
<keyword evidence="1" id="KW-0472">Membrane</keyword>
<feature type="transmembrane region" description="Helical" evidence="1">
    <location>
        <begin position="92"/>
        <end position="113"/>
    </location>
</feature>
<keyword evidence="1" id="KW-1133">Transmembrane helix</keyword>
<feature type="non-terminal residue" evidence="2">
    <location>
        <position position="1"/>
    </location>
</feature>
<keyword evidence="3" id="KW-1185">Reference proteome</keyword>
<accession>A0A8H6AY48</accession>
<proteinExistence type="predicted"/>